<keyword evidence="3 4" id="KW-0408">Iron</keyword>
<dbReference type="PANTHER" id="PTHR47955">
    <property type="entry name" value="CYTOCHROME P450 FAMILY 71 PROTEIN"/>
    <property type="match status" value="1"/>
</dbReference>
<dbReference type="Proteomes" id="UP000236161">
    <property type="component" value="Unassembled WGS sequence"/>
</dbReference>
<evidence type="ECO:0000256" key="4">
    <source>
        <dbReference type="PIRSR" id="PIRSR602401-1"/>
    </source>
</evidence>
<dbReference type="STRING" id="1088818.A0A2H9ZXG2"/>
<evidence type="ECO:0000313" key="7">
    <source>
        <dbReference type="Proteomes" id="UP000236161"/>
    </source>
</evidence>
<organism evidence="6 7">
    <name type="scientific">Apostasia shenzhenica</name>
    <dbReference type="NCBI Taxonomy" id="1088818"/>
    <lineage>
        <taxon>Eukaryota</taxon>
        <taxon>Viridiplantae</taxon>
        <taxon>Streptophyta</taxon>
        <taxon>Embryophyta</taxon>
        <taxon>Tracheophyta</taxon>
        <taxon>Spermatophyta</taxon>
        <taxon>Magnoliopsida</taxon>
        <taxon>Liliopsida</taxon>
        <taxon>Asparagales</taxon>
        <taxon>Orchidaceae</taxon>
        <taxon>Apostasioideae</taxon>
        <taxon>Apostasia</taxon>
    </lineage>
</organism>
<dbReference type="PANTHER" id="PTHR47955:SF11">
    <property type="entry name" value="4-HYDROXYPHENYLACETALDEHYDE OXIME MONOOXYGENASE"/>
    <property type="match status" value="1"/>
</dbReference>
<dbReference type="InterPro" id="IPR036396">
    <property type="entry name" value="Cyt_P450_sf"/>
</dbReference>
<evidence type="ECO:0000256" key="1">
    <source>
        <dbReference type="ARBA" id="ARBA00010617"/>
    </source>
</evidence>
<dbReference type="EMBL" id="KZ453008">
    <property type="protein sequence ID" value="PKA47966.1"/>
    <property type="molecule type" value="Genomic_DNA"/>
</dbReference>
<dbReference type="InterPro" id="IPR001128">
    <property type="entry name" value="Cyt_P450"/>
</dbReference>
<dbReference type="PRINTS" id="PR00463">
    <property type="entry name" value="EP450I"/>
</dbReference>
<reference evidence="6 7" key="1">
    <citation type="journal article" date="2017" name="Nature">
        <title>The Apostasia genome and the evolution of orchids.</title>
        <authorList>
            <person name="Zhang G.Q."/>
            <person name="Liu K.W."/>
            <person name="Li Z."/>
            <person name="Lohaus R."/>
            <person name="Hsiao Y.Y."/>
            <person name="Niu S.C."/>
            <person name="Wang J.Y."/>
            <person name="Lin Y.C."/>
            <person name="Xu Q."/>
            <person name="Chen L.J."/>
            <person name="Yoshida K."/>
            <person name="Fujiwara S."/>
            <person name="Wang Z.W."/>
            <person name="Zhang Y.Q."/>
            <person name="Mitsuda N."/>
            <person name="Wang M."/>
            <person name="Liu G.H."/>
            <person name="Pecoraro L."/>
            <person name="Huang H.X."/>
            <person name="Xiao X.J."/>
            <person name="Lin M."/>
            <person name="Wu X.Y."/>
            <person name="Wu W.L."/>
            <person name="Chen Y.Y."/>
            <person name="Chang S.B."/>
            <person name="Sakamoto S."/>
            <person name="Ohme-Takagi M."/>
            <person name="Yagi M."/>
            <person name="Zeng S.J."/>
            <person name="Shen C.Y."/>
            <person name="Yeh C.M."/>
            <person name="Luo Y.B."/>
            <person name="Tsai W.C."/>
            <person name="Van de Peer Y."/>
            <person name="Liu Z.J."/>
        </authorList>
    </citation>
    <scope>NUCLEOTIDE SEQUENCE [LARGE SCALE GENOMIC DNA]</scope>
    <source>
        <strain evidence="7">cv. Shenzhen</strain>
        <tissue evidence="6">Stem</tissue>
    </source>
</reference>
<name>A0A2H9ZXG2_9ASPA</name>
<evidence type="ECO:0000256" key="2">
    <source>
        <dbReference type="ARBA" id="ARBA00022723"/>
    </source>
</evidence>
<keyword evidence="2 4" id="KW-0479">Metal-binding</keyword>
<dbReference type="InterPro" id="IPR017972">
    <property type="entry name" value="Cyt_P450_CS"/>
</dbReference>
<proteinExistence type="inferred from homology"/>
<dbReference type="GO" id="GO:0005506">
    <property type="term" value="F:iron ion binding"/>
    <property type="evidence" value="ECO:0007669"/>
    <property type="project" value="InterPro"/>
</dbReference>
<keyword evidence="7" id="KW-1185">Reference proteome</keyword>
<keyword evidence="5" id="KW-0503">Monooxygenase</keyword>
<dbReference type="GO" id="GO:0004497">
    <property type="term" value="F:monooxygenase activity"/>
    <property type="evidence" value="ECO:0007669"/>
    <property type="project" value="UniProtKB-KW"/>
</dbReference>
<dbReference type="InterPro" id="IPR002401">
    <property type="entry name" value="Cyt_P450_E_grp-I"/>
</dbReference>
<keyword evidence="4 5" id="KW-0349">Heme</keyword>
<dbReference type="OrthoDB" id="679532at2759"/>
<evidence type="ECO:0000313" key="6">
    <source>
        <dbReference type="EMBL" id="PKA47966.1"/>
    </source>
</evidence>
<dbReference type="PROSITE" id="PS00086">
    <property type="entry name" value="CYTOCHROME_P450"/>
    <property type="match status" value="1"/>
</dbReference>
<evidence type="ECO:0000256" key="5">
    <source>
        <dbReference type="RuleBase" id="RU000461"/>
    </source>
</evidence>
<dbReference type="GO" id="GO:0020037">
    <property type="term" value="F:heme binding"/>
    <property type="evidence" value="ECO:0007669"/>
    <property type="project" value="InterPro"/>
</dbReference>
<keyword evidence="5" id="KW-0560">Oxidoreductase</keyword>
<comment type="similarity">
    <text evidence="1 5">Belongs to the cytochrome P450 family.</text>
</comment>
<evidence type="ECO:0000256" key="3">
    <source>
        <dbReference type="ARBA" id="ARBA00023004"/>
    </source>
</evidence>
<comment type="cofactor">
    <cofactor evidence="4">
        <name>heme</name>
        <dbReference type="ChEBI" id="CHEBI:30413"/>
    </cofactor>
</comment>
<sequence length="365" mass="41336">MRDHPLLSRQALELFPSSATSTISSAPPSRTMPSVTSPSATASLMFLRLGRADHVVASSREAAAEILRTHDLSFASRPLRPRLKSFTYDFTDIAFSPNGPCWCQLRKICVMELFTPKRVASFSSIREEEVSALISAISAACDRQEKARVNIRRKLQEVTSDIVMRAVFNKHFPQEKRREFLHILEEMFALASGFSVADLFPVLGFADTLLGVKGRIERYFRAINKTLDQIIEERKALADWSKKMAADMDDEVEDFLDVLLTLRDEGQFEFPIGEPREILAERFDSVTLDFKGVDFEFLPFGAGRRMCPGMNFGLADMELLLAQLFHCFDWELPDGMKSEDLDMTELFGVTAWRKDDLCLIAKPVL</sequence>
<protein>
    <submittedName>
        <fullName evidence="6">Premnaspirodiene oxygenase</fullName>
    </submittedName>
</protein>
<dbReference type="Pfam" id="PF00067">
    <property type="entry name" value="p450"/>
    <property type="match status" value="2"/>
</dbReference>
<dbReference type="Gene3D" id="1.10.630.10">
    <property type="entry name" value="Cytochrome P450"/>
    <property type="match status" value="2"/>
</dbReference>
<gene>
    <name evidence="6" type="primary">CYP71D55</name>
    <name evidence="6" type="ORF">AXF42_Ash016313</name>
</gene>
<feature type="binding site" description="axial binding residue" evidence="4">
    <location>
        <position position="307"/>
    </location>
    <ligand>
        <name>heme</name>
        <dbReference type="ChEBI" id="CHEBI:30413"/>
    </ligand>
    <ligandPart>
        <name>Fe</name>
        <dbReference type="ChEBI" id="CHEBI:18248"/>
    </ligandPart>
</feature>
<dbReference type="GO" id="GO:0016705">
    <property type="term" value="F:oxidoreductase activity, acting on paired donors, with incorporation or reduction of molecular oxygen"/>
    <property type="evidence" value="ECO:0007669"/>
    <property type="project" value="InterPro"/>
</dbReference>
<accession>A0A2H9ZXG2</accession>
<dbReference type="SUPFAM" id="SSF48264">
    <property type="entry name" value="Cytochrome P450"/>
    <property type="match status" value="1"/>
</dbReference>
<dbReference type="AlphaFoldDB" id="A0A2H9ZXG2"/>